<evidence type="ECO:0000313" key="2">
    <source>
        <dbReference type="EMBL" id="PRQ75990.1"/>
    </source>
</evidence>
<name>A0A2T0ADB2_RHOTO</name>
<accession>A0A2T0ADB2</accession>
<dbReference type="OrthoDB" id="6493944at2759"/>
<evidence type="ECO:0000256" key="1">
    <source>
        <dbReference type="SAM" id="MobiDB-lite"/>
    </source>
</evidence>
<sequence>MPCTRTGRPRTSTVRTRPLYFEARWLTLPFPRHRPPSFYPRLFRPFHSHAHSDGGLKRFIKDRQAKHQWDDADEADFIKGASSSGSRAVCLALDEGLTVRRGADSSGERVGQGRQVPGEQDRRTDRQDHQLRIRSERPDRRRRRLSPTSAVER</sequence>
<comment type="caution">
    <text evidence="2">The sequence shown here is derived from an EMBL/GenBank/DDBJ whole genome shotgun (WGS) entry which is preliminary data.</text>
</comment>
<evidence type="ECO:0000313" key="3">
    <source>
        <dbReference type="Proteomes" id="UP000239560"/>
    </source>
</evidence>
<protein>
    <submittedName>
        <fullName evidence="2">Uncharacterized protein</fullName>
    </submittedName>
</protein>
<proteinExistence type="predicted"/>
<feature type="region of interest" description="Disordered" evidence="1">
    <location>
        <begin position="101"/>
        <end position="153"/>
    </location>
</feature>
<dbReference type="Proteomes" id="UP000239560">
    <property type="component" value="Unassembled WGS sequence"/>
</dbReference>
<gene>
    <name evidence="2" type="ORF">AAT19DRAFT_13012</name>
</gene>
<organism evidence="2 3">
    <name type="scientific">Rhodotorula toruloides</name>
    <name type="common">Yeast</name>
    <name type="synonym">Rhodosporidium toruloides</name>
    <dbReference type="NCBI Taxonomy" id="5286"/>
    <lineage>
        <taxon>Eukaryota</taxon>
        <taxon>Fungi</taxon>
        <taxon>Dikarya</taxon>
        <taxon>Basidiomycota</taxon>
        <taxon>Pucciniomycotina</taxon>
        <taxon>Microbotryomycetes</taxon>
        <taxon>Sporidiobolales</taxon>
        <taxon>Sporidiobolaceae</taxon>
        <taxon>Rhodotorula</taxon>
    </lineage>
</organism>
<dbReference type="EMBL" id="LCTV02000003">
    <property type="protein sequence ID" value="PRQ75990.1"/>
    <property type="molecule type" value="Genomic_DNA"/>
</dbReference>
<dbReference type="AlphaFoldDB" id="A0A2T0ADB2"/>
<reference evidence="2 3" key="1">
    <citation type="journal article" date="2018" name="Elife">
        <title>Functional genomics of lipid metabolism in the oleaginous yeast Rhodosporidium toruloides.</title>
        <authorList>
            <person name="Coradetti S.T."/>
            <person name="Pinel D."/>
            <person name="Geiselman G."/>
            <person name="Ito M."/>
            <person name="Mondo S."/>
            <person name="Reilly M.C."/>
            <person name="Cheng Y.F."/>
            <person name="Bauer S."/>
            <person name="Grigoriev I."/>
            <person name="Gladden J.M."/>
            <person name="Simmons B.A."/>
            <person name="Brem R."/>
            <person name="Arkin A.P."/>
            <person name="Skerker J.M."/>
        </authorList>
    </citation>
    <scope>NUCLEOTIDE SEQUENCE [LARGE SCALE GENOMIC DNA]</scope>
    <source>
        <strain evidence="2 3">NBRC 0880</strain>
    </source>
</reference>
<feature type="compositionally biased region" description="Basic and acidic residues" evidence="1">
    <location>
        <begin position="119"/>
        <end position="139"/>
    </location>
</feature>